<protein>
    <submittedName>
        <fullName evidence="2">Uncharacterized protein</fullName>
    </submittedName>
</protein>
<evidence type="ECO:0000313" key="2">
    <source>
        <dbReference type="EMBL" id="TNN26118.1"/>
    </source>
</evidence>
<gene>
    <name evidence="2" type="ORF">EYF80_063744</name>
</gene>
<keyword evidence="3" id="KW-1185">Reference proteome</keyword>
<organism evidence="2 3">
    <name type="scientific">Liparis tanakae</name>
    <name type="common">Tanaka's snailfish</name>
    <dbReference type="NCBI Taxonomy" id="230148"/>
    <lineage>
        <taxon>Eukaryota</taxon>
        <taxon>Metazoa</taxon>
        <taxon>Chordata</taxon>
        <taxon>Craniata</taxon>
        <taxon>Vertebrata</taxon>
        <taxon>Euteleostomi</taxon>
        <taxon>Actinopterygii</taxon>
        <taxon>Neopterygii</taxon>
        <taxon>Teleostei</taxon>
        <taxon>Neoteleostei</taxon>
        <taxon>Acanthomorphata</taxon>
        <taxon>Eupercaria</taxon>
        <taxon>Perciformes</taxon>
        <taxon>Cottioidei</taxon>
        <taxon>Cottales</taxon>
        <taxon>Liparidae</taxon>
        <taxon>Liparis</taxon>
    </lineage>
</organism>
<dbReference type="AlphaFoldDB" id="A0A4Z2EBI4"/>
<evidence type="ECO:0000256" key="1">
    <source>
        <dbReference type="SAM" id="MobiDB-lite"/>
    </source>
</evidence>
<comment type="caution">
    <text evidence="2">The sequence shown here is derived from an EMBL/GenBank/DDBJ whole genome shotgun (WGS) entry which is preliminary data.</text>
</comment>
<accession>A0A4Z2EBI4</accession>
<feature type="region of interest" description="Disordered" evidence="1">
    <location>
        <begin position="34"/>
        <end position="60"/>
    </location>
</feature>
<evidence type="ECO:0000313" key="3">
    <source>
        <dbReference type="Proteomes" id="UP000314294"/>
    </source>
</evidence>
<name>A0A4Z2EBI4_9TELE</name>
<proteinExistence type="predicted"/>
<reference evidence="2 3" key="1">
    <citation type="submission" date="2019-03" db="EMBL/GenBank/DDBJ databases">
        <title>First draft genome of Liparis tanakae, snailfish: a comprehensive survey of snailfish specific genes.</title>
        <authorList>
            <person name="Kim W."/>
            <person name="Song I."/>
            <person name="Jeong J.-H."/>
            <person name="Kim D."/>
            <person name="Kim S."/>
            <person name="Ryu S."/>
            <person name="Song J.Y."/>
            <person name="Lee S.K."/>
        </authorList>
    </citation>
    <scope>NUCLEOTIDE SEQUENCE [LARGE SCALE GENOMIC DNA]</scope>
    <source>
        <tissue evidence="2">Muscle</tissue>
    </source>
</reference>
<sequence length="93" mass="10120">MSWRRAALPPRRVAVVTAPVGRWRLRGRGLERLSGNTARGRSHQRFSPAGRGAEQEADLRPGEACGHLEVTWRSPGGHLEVGSLSVSPALEVM</sequence>
<dbReference type="Proteomes" id="UP000314294">
    <property type="component" value="Unassembled WGS sequence"/>
</dbReference>
<dbReference type="EMBL" id="SRLO01010932">
    <property type="protein sequence ID" value="TNN26118.1"/>
    <property type="molecule type" value="Genomic_DNA"/>
</dbReference>